<proteinExistence type="predicted"/>
<dbReference type="InterPro" id="IPR045097">
    <property type="entry name" value="Thymidate_synth/dCMP_Mease"/>
</dbReference>
<dbReference type="PANTHER" id="PTHR11548:SF1">
    <property type="entry name" value="THYMIDYLATE SYNTHASE 1"/>
    <property type="match status" value="1"/>
</dbReference>
<keyword evidence="1" id="KW-0489">Methyltransferase</keyword>
<dbReference type="Gene3D" id="3.30.572.10">
    <property type="entry name" value="Thymidylate synthase/dCMP hydroxymethylase domain"/>
    <property type="match status" value="1"/>
</dbReference>
<feature type="domain" description="Thymidylate synthase/dCMP hydroxymethylase" evidence="3">
    <location>
        <begin position="14"/>
        <end position="240"/>
    </location>
</feature>
<organism evidence="4 5">
    <name type="scientific">Candidatus Pantoea gossypiicola</name>
    <dbReference type="NCBI Taxonomy" id="2608008"/>
    <lineage>
        <taxon>Bacteria</taxon>
        <taxon>Pseudomonadati</taxon>
        <taxon>Pseudomonadota</taxon>
        <taxon>Gammaproteobacteria</taxon>
        <taxon>Enterobacterales</taxon>
        <taxon>Erwiniaceae</taxon>
        <taxon>Pantoea</taxon>
    </lineage>
</organism>
<dbReference type="Pfam" id="PF00303">
    <property type="entry name" value="Thymidylat_synt"/>
    <property type="match status" value="1"/>
</dbReference>
<sequence length="364" mass="41978">MRSPMNRNITHALVNTVNNIMMNGNDVGSRDQEQREILSTLTKISHPTERFLVLPHRNNNVFAQVAETMWVLAGRDDLHFLKHYLPRAEDYSDDSLTWRAAYGPRLRKWKGKVDQLQGVVNRLREDPLTKRAVMNIFDPETDYQETKDVPCNNWLHFIQRGGYLDLHVTVRANDAIWGFSGINFFEWSVLHEIIANTLGWKVGKLSWYVGTFHIYNRHYSTAEKISSMKNPVSMYECQINPTKITTCAENIDEVLAMVFQAEEASRNGNFKNSSEIEKNIADPFFRKAATLLKIYNALQLNVDRDIINNYLKELGNSDFHIAALEYLSRKWKSQETLAAVSTISDEFYQAFTSMKNPVNSSLIT</sequence>
<dbReference type="GO" id="GO:0032259">
    <property type="term" value="P:methylation"/>
    <property type="evidence" value="ECO:0007669"/>
    <property type="project" value="UniProtKB-KW"/>
</dbReference>
<evidence type="ECO:0000313" key="4">
    <source>
        <dbReference type="EMBL" id="KAA6122881.1"/>
    </source>
</evidence>
<dbReference type="GO" id="GO:0005829">
    <property type="term" value="C:cytosol"/>
    <property type="evidence" value="ECO:0007669"/>
    <property type="project" value="TreeGrafter"/>
</dbReference>
<evidence type="ECO:0000256" key="2">
    <source>
        <dbReference type="ARBA" id="ARBA00022679"/>
    </source>
</evidence>
<dbReference type="InterPro" id="IPR036926">
    <property type="entry name" value="Thymidate_synth/dCMP_Mease_sf"/>
</dbReference>
<dbReference type="InterPro" id="IPR023451">
    <property type="entry name" value="Thymidate_synth/dCMP_Mease_dom"/>
</dbReference>
<dbReference type="PANTHER" id="PTHR11548">
    <property type="entry name" value="THYMIDYLATE SYNTHASE 1"/>
    <property type="match status" value="1"/>
</dbReference>
<dbReference type="Proteomes" id="UP000324255">
    <property type="component" value="Unassembled WGS sequence"/>
</dbReference>
<evidence type="ECO:0000259" key="3">
    <source>
        <dbReference type="Pfam" id="PF00303"/>
    </source>
</evidence>
<evidence type="ECO:0000313" key="5">
    <source>
        <dbReference type="Proteomes" id="UP000324255"/>
    </source>
</evidence>
<comment type="caution">
    <text evidence="4">The sequence shown here is derived from an EMBL/GenBank/DDBJ whole genome shotgun (WGS) entry which is preliminary data.</text>
</comment>
<dbReference type="SUPFAM" id="SSF55831">
    <property type="entry name" value="Thymidylate synthase/dCMP hydroxymethylase"/>
    <property type="match status" value="1"/>
</dbReference>
<keyword evidence="2" id="KW-0808">Transferase</keyword>
<evidence type="ECO:0000256" key="1">
    <source>
        <dbReference type="ARBA" id="ARBA00022603"/>
    </source>
</evidence>
<reference evidence="4 5" key="1">
    <citation type="submission" date="2019-09" db="EMBL/GenBank/DDBJ databases">
        <title>Genomic diversity of phyloplane-associated Pantoea species in Pakistan cotton crop.</title>
        <authorList>
            <person name="Tufail M.R."/>
            <person name="Cook D.R."/>
        </authorList>
    </citation>
    <scope>NUCLEOTIDE SEQUENCE [LARGE SCALE GENOMIC DNA]</scope>
    <source>
        <strain evidence="4 5">B_8</strain>
    </source>
</reference>
<dbReference type="GO" id="GO:0004799">
    <property type="term" value="F:thymidylate synthase activity"/>
    <property type="evidence" value="ECO:0007669"/>
    <property type="project" value="TreeGrafter"/>
</dbReference>
<dbReference type="GO" id="GO:0006231">
    <property type="term" value="P:dTMP biosynthetic process"/>
    <property type="evidence" value="ECO:0007669"/>
    <property type="project" value="TreeGrafter"/>
</dbReference>
<name>A0AB34CGX1_9GAMM</name>
<gene>
    <name evidence="4" type="ORF">F3I20_15115</name>
</gene>
<dbReference type="AlphaFoldDB" id="A0AB34CGX1"/>
<dbReference type="EMBL" id="VWVM01000011">
    <property type="protein sequence ID" value="KAA6122881.1"/>
    <property type="molecule type" value="Genomic_DNA"/>
</dbReference>
<keyword evidence="5" id="KW-1185">Reference proteome</keyword>
<protein>
    <recommendedName>
        <fullName evidence="3">Thymidylate synthase/dCMP hydroxymethylase domain-containing protein</fullName>
    </recommendedName>
</protein>
<accession>A0AB34CGX1</accession>